<dbReference type="EMBL" id="JACEIK010000040">
    <property type="protein sequence ID" value="MCD7447534.1"/>
    <property type="molecule type" value="Genomic_DNA"/>
</dbReference>
<dbReference type="InterPro" id="IPR024990">
    <property type="entry name" value="Apc1"/>
</dbReference>
<dbReference type="PANTHER" id="PTHR12827">
    <property type="entry name" value="MEIOTIC CHECKPOINT REGULATOR TSG24 FAMILY MEMBER"/>
    <property type="match status" value="1"/>
</dbReference>
<evidence type="ECO:0000256" key="2">
    <source>
        <dbReference type="ARBA" id="ARBA00022776"/>
    </source>
</evidence>
<evidence type="ECO:0000256" key="1">
    <source>
        <dbReference type="ARBA" id="ARBA00022618"/>
    </source>
</evidence>
<evidence type="ECO:0000313" key="5">
    <source>
        <dbReference type="Proteomes" id="UP000823775"/>
    </source>
</evidence>
<dbReference type="PANTHER" id="PTHR12827:SF3">
    <property type="entry name" value="ANAPHASE-PROMOTING COMPLEX SUBUNIT 1"/>
    <property type="match status" value="1"/>
</dbReference>
<keyword evidence="5" id="KW-1185">Reference proteome</keyword>
<accession>A0ABS8RPJ1</accession>
<keyword evidence="2" id="KW-0498">Mitosis</keyword>
<evidence type="ECO:0000256" key="3">
    <source>
        <dbReference type="ARBA" id="ARBA00023306"/>
    </source>
</evidence>
<name>A0ABS8RPJ1_DATST</name>
<organism evidence="4 5">
    <name type="scientific">Datura stramonium</name>
    <name type="common">Jimsonweed</name>
    <name type="synonym">Common thornapple</name>
    <dbReference type="NCBI Taxonomy" id="4076"/>
    <lineage>
        <taxon>Eukaryota</taxon>
        <taxon>Viridiplantae</taxon>
        <taxon>Streptophyta</taxon>
        <taxon>Embryophyta</taxon>
        <taxon>Tracheophyta</taxon>
        <taxon>Spermatophyta</taxon>
        <taxon>Magnoliopsida</taxon>
        <taxon>eudicotyledons</taxon>
        <taxon>Gunneridae</taxon>
        <taxon>Pentapetalae</taxon>
        <taxon>asterids</taxon>
        <taxon>lamiids</taxon>
        <taxon>Solanales</taxon>
        <taxon>Solanaceae</taxon>
        <taxon>Solanoideae</taxon>
        <taxon>Datureae</taxon>
        <taxon>Datura</taxon>
    </lineage>
</organism>
<reference evidence="4 5" key="1">
    <citation type="journal article" date="2021" name="BMC Genomics">
        <title>Datura genome reveals duplications of psychoactive alkaloid biosynthetic genes and high mutation rate following tissue culture.</title>
        <authorList>
            <person name="Rajewski A."/>
            <person name="Carter-House D."/>
            <person name="Stajich J."/>
            <person name="Litt A."/>
        </authorList>
    </citation>
    <scope>NUCLEOTIDE SEQUENCE [LARGE SCALE GENOMIC DNA]</scope>
    <source>
        <strain evidence="4">AR-01</strain>
    </source>
</reference>
<proteinExistence type="predicted"/>
<comment type="caution">
    <text evidence="4">The sequence shown here is derived from an EMBL/GenBank/DDBJ whole genome shotgun (WGS) entry which is preliminary data.</text>
</comment>
<dbReference type="Proteomes" id="UP000823775">
    <property type="component" value="Unassembled WGS sequence"/>
</dbReference>
<keyword evidence="3" id="KW-0131">Cell cycle</keyword>
<evidence type="ECO:0000313" key="4">
    <source>
        <dbReference type="EMBL" id="MCD7447534.1"/>
    </source>
</evidence>
<sequence>MIVLANGLLFSQQLPSSVGLLYEGSAHPQTMQILLGEIGRRSGGDNVLEREGYAVAAGSCGEDAPGFVDALVDRLFQYIGGKEPENERFHLFVPSNDELNRSAGQIMDGTSVNVDVTAPGATIALCSYVLKTESELVYSRLSVPQIFPTSLNYVRPDFIMLRGFIALEFDYVEQVIQNGVKGLGDTASDTDEINADAFVQAYVYIVVGACISLLGYDMLVVEMAIYKSCSTNMLCTSLMRVWTPTNIQVVKIFAWSGVADGHLSCNQMAVSLAIGFLFIGGGMQTFSTSKSSIAALLITLYPRLPTGPNDNRCHLQGEWATMVVRLQIVMASSTWF</sequence>
<protein>
    <submittedName>
        <fullName evidence="4">Anaphase-promoting complex subunit 1</fullName>
    </submittedName>
</protein>
<gene>
    <name evidence="4" type="primary">APC1_4</name>
    <name evidence="4" type="ORF">HAX54_031563</name>
</gene>
<keyword evidence="1" id="KW-0132">Cell division</keyword>